<accession>A0A4Q5LNN6</accession>
<dbReference type="OrthoDB" id="418728at2"/>
<dbReference type="RefSeq" id="WP_129876512.1">
    <property type="nucleotide sequence ID" value="NZ_SEWG01000003.1"/>
</dbReference>
<evidence type="ECO:0000313" key="1">
    <source>
        <dbReference type="EMBL" id="RYU90964.1"/>
    </source>
</evidence>
<reference evidence="1 2" key="1">
    <citation type="submission" date="2019-02" db="EMBL/GenBank/DDBJ databases">
        <title>Bacterial novel species Mucilaginibacter sp. 17JY9-4 isolated from soil.</title>
        <authorList>
            <person name="Jung H.-Y."/>
        </authorList>
    </citation>
    <scope>NUCLEOTIDE SEQUENCE [LARGE SCALE GENOMIC DNA]</scope>
    <source>
        <strain evidence="1 2">17JY9-4</strain>
    </source>
</reference>
<dbReference type="Proteomes" id="UP000293331">
    <property type="component" value="Unassembled WGS sequence"/>
</dbReference>
<sequence>MADATKNTIKFYPVCNGDQSLITLADKTTLLVDCNIRESAKGDDDEKLYDVHEDLLASIQKDANGIPFVDVFILTHGDQDHCRGYEKNFYQGDPKKYSDTDKKNKLIRVDAMWFSPMIAEEHKNDDEQAYQKEAERRLDLHRRNDAARNDAGNRIRIVGYDGNKKYADLDKMRSIPGDIVTRFNDKDQDTFSVFIHSPFKKHLVAESPDKKNSTSIVFQARFKEKKSDTKFITLAIFGGDSDHVAWDTILKETKKSGKDKSEEALNWDIFLAPHHCSWSFFNDRPQENNTEPKKTSLEALDYKRGTSPKVIASCKKIVVAKPNPPHDAAKKQYVKKVGDDNFWNTTTHIIKDDTPQPIIFEITTQGPMKPKLTEGAAKAIGGAGLGIVNSASKYGSGNI</sequence>
<dbReference type="InterPro" id="IPR036866">
    <property type="entry name" value="RibonucZ/Hydroxyglut_hydro"/>
</dbReference>
<dbReference type="Gene3D" id="3.60.15.10">
    <property type="entry name" value="Ribonuclease Z/Hydroxyacylglutathione hydrolase-like"/>
    <property type="match status" value="1"/>
</dbReference>
<dbReference type="SUPFAM" id="SSF56281">
    <property type="entry name" value="Metallo-hydrolase/oxidoreductase"/>
    <property type="match status" value="1"/>
</dbReference>
<dbReference type="EMBL" id="SEWG01000003">
    <property type="protein sequence ID" value="RYU90964.1"/>
    <property type="molecule type" value="Genomic_DNA"/>
</dbReference>
<proteinExistence type="predicted"/>
<dbReference type="AlphaFoldDB" id="A0A4Q5LNN6"/>
<keyword evidence="2" id="KW-1185">Reference proteome</keyword>
<comment type="caution">
    <text evidence="1">The sequence shown here is derived from an EMBL/GenBank/DDBJ whole genome shotgun (WGS) entry which is preliminary data.</text>
</comment>
<protein>
    <submittedName>
        <fullName evidence="1">Cobyric acid synthase CobQ</fullName>
    </submittedName>
</protein>
<organism evidence="1 2">
    <name type="scientific">Mucilaginibacter terrigena</name>
    <dbReference type="NCBI Taxonomy" id="2492395"/>
    <lineage>
        <taxon>Bacteria</taxon>
        <taxon>Pseudomonadati</taxon>
        <taxon>Bacteroidota</taxon>
        <taxon>Sphingobacteriia</taxon>
        <taxon>Sphingobacteriales</taxon>
        <taxon>Sphingobacteriaceae</taxon>
        <taxon>Mucilaginibacter</taxon>
    </lineage>
</organism>
<evidence type="ECO:0000313" key="2">
    <source>
        <dbReference type="Proteomes" id="UP000293331"/>
    </source>
</evidence>
<name>A0A4Q5LNN6_9SPHI</name>
<gene>
    <name evidence="1" type="ORF">EWM62_10050</name>
</gene>